<proteinExistence type="predicted"/>
<reference evidence="2" key="1">
    <citation type="submission" date="2016-11" db="EMBL/GenBank/DDBJ databases">
        <authorList>
            <person name="Jaros S."/>
            <person name="Januszkiewicz K."/>
            <person name="Wedrychowicz H."/>
        </authorList>
    </citation>
    <scope>NUCLEOTIDE SEQUENCE [LARGE SCALE GENOMIC DNA]</scope>
    <source>
        <strain evidence="2">DSM 7057</strain>
    </source>
</reference>
<evidence type="ECO:0000313" key="1">
    <source>
        <dbReference type="EMBL" id="SFW74328.1"/>
    </source>
</evidence>
<protein>
    <submittedName>
        <fullName evidence="1">Uncharacterized protein</fullName>
    </submittedName>
</protein>
<name>A0AA94HWA7_DESDE</name>
<organism evidence="1 2">
    <name type="scientific">Desulfovibrio desulfuricans</name>
    <dbReference type="NCBI Taxonomy" id="876"/>
    <lineage>
        <taxon>Bacteria</taxon>
        <taxon>Pseudomonadati</taxon>
        <taxon>Thermodesulfobacteriota</taxon>
        <taxon>Desulfovibrionia</taxon>
        <taxon>Desulfovibrionales</taxon>
        <taxon>Desulfovibrionaceae</taxon>
        <taxon>Desulfovibrio</taxon>
    </lineage>
</organism>
<sequence length="93" mass="10064">MLAQPTIKTIGVNGQISLGKQYAGQQVLVEEQETGVWLIRTADVIPHNERWLHESDHQAKLGAALSWAATNKASDADSDAVLERLAGQNDSAE</sequence>
<dbReference type="RefSeq" id="WP_072312586.1">
    <property type="nucleotide sequence ID" value="NZ_FPIW01000101.1"/>
</dbReference>
<evidence type="ECO:0000313" key="2">
    <source>
        <dbReference type="Proteomes" id="UP000182680"/>
    </source>
</evidence>
<dbReference type="AlphaFoldDB" id="A0AA94HWA7"/>
<comment type="caution">
    <text evidence="1">The sequence shown here is derived from an EMBL/GenBank/DDBJ whole genome shotgun (WGS) entry which is preliminary data.</text>
</comment>
<dbReference type="EMBL" id="FPIW01000101">
    <property type="protein sequence ID" value="SFW74328.1"/>
    <property type="molecule type" value="Genomic_DNA"/>
</dbReference>
<gene>
    <name evidence="1" type="ORF">SAMN02910291_02866</name>
</gene>
<accession>A0AA94HWA7</accession>
<dbReference type="Proteomes" id="UP000182680">
    <property type="component" value="Unassembled WGS sequence"/>
</dbReference>